<evidence type="ECO:0000313" key="8">
    <source>
        <dbReference type="EMBL" id="KIX09807.1"/>
    </source>
</evidence>
<name>A0A0D2G4Y7_9EURO</name>
<dbReference type="InterPro" id="IPR036864">
    <property type="entry name" value="Zn2-C6_fun-type_DNA-bd_sf"/>
</dbReference>
<evidence type="ECO:0000259" key="7">
    <source>
        <dbReference type="PROSITE" id="PS50048"/>
    </source>
</evidence>
<evidence type="ECO:0000256" key="4">
    <source>
        <dbReference type="ARBA" id="ARBA00023163"/>
    </source>
</evidence>
<keyword evidence="4" id="KW-0804">Transcription</keyword>
<feature type="compositionally biased region" description="Basic and acidic residues" evidence="6">
    <location>
        <begin position="88"/>
        <end position="109"/>
    </location>
</feature>
<dbReference type="InterPro" id="IPR001138">
    <property type="entry name" value="Zn2Cys6_DnaBD"/>
</dbReference>
<dbReference type="HOGENOM" id="CLU_031202_0_0_1"/>
<evidence type="ECO:0000256" key="3">
    <source>
        <dbReference type="ARBA" id="ARBA00023125"/>
    </source>
</evidence>
<sequence>MAPSTFDVMDECLLPSPFDVTADSLVVNDRPTRRRFATDGRVRSGCLTCKARKKKCDEQYSDSDGRCKTCERLGLVCERQPLRTVIAKPKEKKGNRDRKAKEKEEKDLNDTDMWTRSSSSSGSSPKSKPVAESLDDRERLSLVPVSSTERSSGFMTLFSLENASPERILLKYYVERLAPLCSILQEGNNDFRNVLLPMAIDDSSLLYALFAYASTQLPLSDPVPCITPLTRLKFESEVARGLSESIRRNTVSESTVASALICSTAEVVSGDTKRWYIHLQGAGHLIDHLGGPQRLRRTSDGCFLLRNFAYHDIMAALSTSSRPRYRGMYWLNDGHIPVDSLMGVAHEILGHISHICCFIADVNELPSASSDCPSSVVQQGENLAQLLRSQPLGLCTTVGGNDLDLLIHHAEALRFAALIHLYRFLDRFAREAYVTQMRKCVQNIMDHSFQIPSNLYCEIGLLFPLFMTGVVAGDDKGNADYIRNRLDNIESWTKFKHVTRVRELLDSLWLTNRTDWETLLQEWDWHISLA</sequence>
<dbReference type="PANTHER" id="PTHR37534">
    <property type="entry name" value="TRANSCRIPTIONAL ACTIVATOR PROTEIN UGA3"/>
    <property type="match status" value="1"/>
</dbReference>
<evidence type="ECO:0000313" key="9">
    <source>
        <dbReference type="Proteomes" id="UP000053617"/>
    </source>
</evidence>
<accession>A0A0D2G4Y7</accession>
<dbReference type="EMBL" id="KN847475">
    <property type="protein sequence ID" value="KIX09807.1"/>
    <property type="molecule type" value="Genomic_DNA"/>
</dbReference>
<dbReference type="SUPFAM" id="SSF57701">
    <property type="entry name" value="Zn2/Cys6 DNA-binding domain"/>
    <property type="match status" value="1"/>
</dbReference>
<feature type="domain" description="Zn(2)-C6 fungal-type" evidence="7">
    <location>
        <begin position="45"/>
        <end position="77"/>
    </location>
</feature>
<keyword evidence="5" id="KW-0539">Nucleus</keyword>
<dbReference type="PROSITE" id="PS00463">
    <property type="entry name" value="ZN2_CY6_FUNGAL_1"/>
    <property type="match status" value="1"/>
</dbReference>
<dbReference type="STRING" id="1442369.A0A0D2G4Y7"/>
<organism evidence="8 9">
    <name type="scientific">Rhinocladiella mackenziei CBS 650.93</name>
    <dbReference type="NCBI Taxonomy" id="1442369"/>
    <lineage>
        <taxon>Eukaryota</taxon>
        <taxon>Fungi</taxon>
        <taxon>Dikarya</taxon>
        <taxon>Ascomycota</taxon>
        <taxon>Pezizomycotina</taxon>
        <taxon>Eurotiomycetes</taxon>
        <taxon>Chaetothyriomycetidae</taxon>
        <taxon>Chaetothyriales</taxon>
        <taxon>Herpotrichiellaceae</taxon>
        <taxon>Rhinocladiella</taxon>
    </lineage>
</organism>
<dbReference type="GO" id="GO:0000976">
    <property type="term" value="F:transcription cis-regulatory region binding"/>
    <property type="evidence" value="ECO:0007669"/>
    <property type="project" value="TreeGrafter"/>
</dbReference>
<proteinExistence type="predicted"/>
<comment type="subcellular location">
    <subcellularLocation>
        <location evidence="1">Nucleus</location>
    </subcellularLocation>
</comment>
<dbReference type="Proteomes" id="UP000053617">
    <property type="component" value="Unassembled WGS sequence"/>
</dbReference>
<reference evidence="8 9" key="1">
    <citation type="submission" date="2015-01" db="EMBL/GenBank/DDBJ databases">
        <title>The Genome Sequence of Rhinocladiella mackenzie CBS 650.93.</title>
        <authorList>
            <consortium name="The Broad Institute Genomics Platform"/>
            <person name="Cuomo C."/>
            <person name="de Hoog S."/>
            <person name="Gorbushina A."/>
            <person name="Stielow B."/>
            <person name="Teixiera M."/>
            <person name="Abouelleil A."/>
            <person name="Chapman S.B."/>
            <person name="Priest M."/>
            <person name="Young S.K."/>
            <person name="Wortman J."/>
            <person name="Nusbaum C."/>
            <person name="Birren B."/>
        </authorList>
    </citation>
    <scope>NUCLEOTIDE SEQUENCE [LARGE SCALE GENOMIC DNA]</scope>
    <source>
        <strain evidence="8 9">CBS 650.93</strain>
    </source>
</reference>
<dbReference type="GO" id="GO:0005634">
    <property type="term" value="C:nucleus"/>
    <property type="evidence" value="ECO:0007669"/>
    <property type="project" value="UniProtKB-SubCell"/>
</dbReference>
<dbReference type="GO" id="GO:0008270">
    <property type="term" value="F:zinc ion binding"/>
    <property type="evidence" value="ECO:0007669"/>
    <property type="project" value="InterPro"/>
</dbReference>
<feature type="compositionally biased region" description="Low complexity" evidence="6">
    <location>
        <begin position="117"/>
        <end position="128"/>
    </location>
</feature>
<protein>
    <recommendedName>
        <fullName evidence="7">Zn(2)-C6 fungal-type domain-containing protein</fullName>
    </recommendedName>
</protein>
<dbReference type="GeneID" id="25288959"/>
<dbReference type="PANTHER" id="PTHR37534:SF7">
    <property type="entry name" value="TRANSCRIPTIONAL ACTIVATOR PROTEIN UGA3"/>
    <property type="match status" value="1"/>
</dbReference>
<keyword evidence="3" id="KW-0238">DNA-binding</keyword>
<evidence type="ECO:0000256" key="2">
    <source>
        <dbReference type="ARBA" id="ARBA00023015"/>
    </source>
</evidence>
<dbReference type="Pfam" id="PF11951">
    <property type="entry name" value="Fungal_trans_2"/>
    <property type="match status" value="1"/>
</dbReference>
<feature type="region of interest" description="Disordered" evidence="6">
    <location>
        <begin position="88"/>
        <end position="135"/>
    </location>
</feature>
<dbReference type="AlphaFoldDB" id="A0A0D2G4Y7"/>
<evidence type="ECO:0000256" key="5">
    <source>
        <dbReference type="ARBA" id="ARBA00023242"/>
    </source>
</evidence>
<dbReference type="OrthoDB" id="3509362at2759"/>
<keyword evidence="2" id="KW-0805">Transcription regulation</keyword>
<dbReference type="GO" id="GO:0045944">
    <property type="term" value="P:positive regulation of transcription by RNA polymerase II"/>
    <property type="evidence" value="ECO:0007669"/>
    <property type="project" value="TreeGrafter"/>
</dbReference>
<dbReference type="PROSITE" id="PS50048">
    <property type="entry name" value="ZN2_CY6_FUNGAL_2"/>
    <property type="match status" value="1"/>
</dbReference>
<evidence type="ECO:0000256" key="1">
    <source>
        <dbReference type="ARBA" id="ARBA00004123"/>
    </source>
</evidence>
<keyword evidence="9" id="KW-1185">Reference proteome</keyword>
<dbReference type="VEuPathDB" id="FungiDB:Z518_00888"/>
<dbReference type="GO" id="GO:0000981">
    <property type="term" value="F:DNA-binding transcription factor activity, RNA polymerase II-specific"/>
    <property type="evidence" value="ECO:0007669"/>
    <property type="project" value="InterPro"/>
</dbReference>
<evidence type="ECO:0000256" key="6">
    <source>
        <dbReference type="SAM" id="MobiDB-lite"/>
    </source>
</evidence>
<dbReference type="SMART" id="SM00066">
    <property type="entry name" value="GAL4"/>
    <property type="match status" value="1"/>
</dbReference>
<dbReference type="RefSeq" id="XP_013276943.1">
    <property type="nucleotide sequence ID" value="XM_013421489.1"/>
</dbReference>
<dbReference type="InterPro" id="IPR021858">
    <property type="entry name" value="Fun_TF"/>
</dbReference>
<gene>
    <name evidence="8" type="ORF">Z518_00888</name>
</gene>